<dbReference type="Proteomes" id="UP000006008">
    <property type="component" value="Unassembled WGS sequence"/>
</dbReference>
<keyword evidence="1" id="KW-0175">Coiled coil</keyword>
<evidence type="ECO:0000256" key="1">
    <source>
        <dbReference type="SAM" id="Coils"/>
    </source>
</evidence>
<dbReference type="EMBL" id="ADLD01000013">
    <property type="protein sequence ID" value="EHB92020.1"/>
    <property type="molecule type" value="Genomic_DNA"/>
</dbReference>
<dbReference type="GeneID" id="92814908"/>
<keyword evidence="3" id="KW-1185">Reference proteome</keyword>
<feature type="coiled-coil region" evidence="1">
    <location>
        <begin position="12"/>
        <end position="39"/>
    </location>
</feature>
<comment type="caution">
    <text evidence="2">The sequence shown here is derived from an EMBL/GenBank/DDBJ whole genome shotgun (WGS) entry which is preliminary data.</text>
</comment>
<dbReference type="HOGENOM" id="CLU_2314191_0_0_10"/>
<sequence>MDYSASGIAAYVADLEIENRQLKKELNDLRANSVNAEKFYGALLSLHTVASLQSVDPRTVKAYVDSGAIPKHPDSTDSRTYIRGSVALKLDFSELRRNH</sequence>
<organism evidence="2 3">
    <name type="scientific">Alistipes indistinctus YIT 12060</name>
    <dbReference type="NCBI Taxonomy" id="742725"/>
    <lineage>
        <taxon>Bacteria</taxon>
        <taxon>Pseudomonadati</taxon>
        <taxon>Bacteroidota</taxon>
        <taxon>Bacteroidia</taxon>
        <taxon>Bacteroidales</taxon>
        <taxon>Rikenellaceae</taxon>
        <taxon>Alistipes</taxon>
    </lineage>
</organism>
<proteinExistence type="predicted"/>
<dbReference type="RefSeq" id="WP_009134875.1">
    <property type="nucleotide sequence ID" value="NZ_CP102250.1"/>
</dbReference>
<evidence type="ECO:0000313" key="2">
    <source>
        <dbReference type="EMBL" id="EHB92020.1"/>
    </source>
</evidence>
<dbReference type="AlphaFoldDB" id="G5H8Y3"/>
<reference evidence="2 3" key="1">
    <citation type="submission" date="2011-08" db="EMBL/GenBank/DDBJ databases">
        <title>The Genome Sequence of Alistipes indistinctus YIT 12060.</title>
        <authorList>
            <consortium name="The Broad Institute Genome Sequencing Platform"/>
            <person name="Earl A."/>
            <person name="Ward D."/>
            <person name="Feldgarden M."/>
            <person name="Gevers D."/>
            <person name="Morotomi M."/>
            <person name="Young S.K."/>
            <person name="Zeng Q."/>
            <person name="Gargeya S."/>
            <person name="Fitzgerald M."/>
            <person name="Haas B."/>
            <person name="Abouelleil A."/>
            <person name="Alvarado L."/>
            <person name="Arachchi H.M."/>
            <person name="Berlin A."/>
            <person name="Brown A."/>
            <person name="Chapman S.B."/>
            <person name="Chen Z."/>
            <person name="Dunbar C."/>
            <person name="Freedman E."/>
            <person name="Gearin G."/>
            <person name="Gellesch M."/>
            <person name="Goldberg J."/>
            <person name="Griggs A."/>
            <person name="Gujja S."/>
            <person name="Heiman D."/>
            <person name="Howarth C."/>
            <person name="Larson L."/>
            <person name="Lui A."/>
            <person name="MacDonald P.J.P."/>
            <person name="Montmayeur A."/>
            <person name="Murphy C."/>
            <person name="Neiman D."/>
            <person name="Pearson M."/>
            <person name="Priest M."/>
            <person name="Roberts A."/>
            <person name="Saif S."/>
            <person name="Shea T."/>
            <person name="Shenoy N."/>
            <person name="Sisk P."/>
            <person name="Stolte C."/>
            <person name="Sykes S."/>
            <person name="Wortman J."/>
            <person name="Nusbaum C."/>
            <person name="Birren B."/>
        </authorList>
    </citation>
    <scope>NUCLEOTIDE SEQUENCE [LARGE SCALE GENOMIC DNA]</scope>
    <source>
        <strain evidence="2 3">YIT 12060</strain>
    </source>
</reference>
<protein>
    <submittedName>
        <fullName evidence="2">Uncharacterized protein</fullName>
    </submittedName>
</protein>
<name>G5H8Y3_9BACT</name>
<accession>G5H8Y3</accession>
<gene>
    <name evidence="2" type="ORF">HMPREF9450_02069</name>
</gene>
<evidence type="ECO:0000313" key="3">
    <source>
        <dbReference type="Proteomes" id="UP000006008"/>
    </source>
</evidence>
<dbReference type="STRING" id="742725.HMPREF9450_02069"/>